<evidence type="ECO:0000313" key="1">
    <source>
        <dbReference type="EMBL" id="TVU46024.1"/>
    </source>
</evidence>
<keyword evidence="2" id="KW-1185">Reference proteome</keyword>
<sequence>MLLPSAALIAGWTVRSSIAGSVFDQSAAVDERPSEVPRYEWEGKAYFYINHGASGMSIAQRISLTLQKCTVAAIRSCPEWKPEVFPLVPKLLGKPVVPLVIYVTENFMCVIIE</sequence>
<evidence type="ECO:0000313" key="2">
    <source>
        <dbReference type="Proteomes" id="UP000324897"/>
    </source>
</evidence>
<organism evidence="1 2">
    <name type="scientific">Eragrostis curvula</name>
    <name type="common">weeping love grass</name>
    <dbReference type="NCBI Taxonomy" id="38414"/>
    <lineage>
        <taxon>Eukaryota</taxon>
        <taxon>Viridiplantae</taxon>
        <taxon>Streptophyta</taxon>
        <taxon>Embryophyta</taxon>
        <taxon>Tracheophyta</taxon>
        <taxon>Spermatophyta</taxon>
        <taxon>Magnoliopsida</taxon>
        <taxon>Liliopsida</taxon>
        <taxon>Poales</taxon>
        <taxon>Poaceae</taxon>
        <taxon>PACMAD clade</taxon>
        <taxon>Chloridoideae</taxon>
        <taxon>Eragrostideae</taxon>
        <taxon>Eragrostidinae</taxon>
        <taxon>Eragrostis</taxon>
    </lineage>
</organism>
<dbReference type="Proteomes" id="UP000324897">
    <property type="component" value="Chromosome 5"/>
</dbReference>
<comment type="caution">
    <text evidence="1">The sequence shown here is derived from an EMBL/GenBank/DDBJ whole genome shotgun (WGS) entry which is preliminary data.</text>
</comment>
<dbReference type="Gramene" id="TVU46024">
    <property type="protein sequence ID" value="TVU46024"/>
    <property type="gene ID" value="EJB05_05540"/>
</dbReference>
<proteinExistence type="predicted"/>
<protein>
    <submittedName>
        <fullName evidence="1">Uncharacterized protein</fullName>
    </submittedName>
</protein>
<name>A0A5J9WFI0_9POAL</name>
<reference evidence="1 2" key="1">
    <citation type="journal article" date="2019" name="Sci. Rep.">
        <title>A high-quality genome of Eragrostis curvula grass provides insights into Poaceae evolution and supports new strategies to enhance forage quality.</title>
        <authorList>
            <person name="Carballo J."/>
            <person name="Santos B.A.C.M."/>
            <person name="Zappacosta D."/>
            <person name="Garbus I."/>
            <person name="Selva J.P."/>
            <person name="Gallo C.A."/>
            <person name="Diaz A."/>
            <person name="Albertini E."/>
            <person name="Caccamo M."/>
            <person name="Echenique V."/>
        </authorList>
    </citation>
    <scope>NUCLEOTIDE SEQUENCE [LARGE SCALE GENOMIC DNA]</scope>
    <source>
        <strain evidence="2">cv. Victoria</strain>
        <tissue evidence="1">Leaf</tissue>
    </source>
</reference>
<gene>
    <name evidence="1" type="ORF">EJB05_05540</name>
</gene>
<dbReference type="AlphaFoldDB" id="A0A5J9WFI0"/>
<feature type="non-terminal residue" evidence="1">
    <location>
        <position position="1"/>
    </location>
</feature>
<accession>A0A5J9WFI0</accession>
<dbReference type="EMBL" id="RWGY01000004">
    <property type="protein sequence ID" value="TVU46024.1"/>
    <property type="molecule type" value="Genomic_DNA"/>
</dbReference>